<dbReference type="GO" id="GO:0032153">
    <property type="term" value="C:cell division site"/>
    <property type="evidence" value="ECO:0007669"/>
    <property type="project" value="TreeGrafter"/>
</dbReference>
<dbReference type="Proteomes" id="UP000504637">
    <property type="component" value="Unplaced"/>
</dbReference>
<feature type="compositionally biased region" description="Basic and acidic residues" evidence="1">
    <location>
        <begin position="167"/>
        <end position="184"/>
    </location>
</feature>
<dbReference type="PANTHER" id="PTHR43628">
    <property type="entry name" value="ACTIVATOR OF C KINASE PROTEIN 1-RELATED"/>
    <property type="match status" value="1"/>
</dbReference>
<feature type="compositionally biased region" description="Polar residues" evidence="1">
    <location>
        <begin position="189"/>
        <end position="211"/>
    </location>
</feature>
<feature type="compositionally biased region" description="Polar residues" evidence="1">
    <location>
        <begin position="942"/>
        <end position="954"/>
    </location>
</feature>
<dbReference type="InterPro" id="IPR011990">
    <property type="entry name" value="TPR-like_helical_dom_sf"/>
</dbReference>
<dbReference type="InterPro" id="IPR006597">
    <property type="entry name" value="Sel1-like"/>
</dbReference>
<keyword evidence="2" id="KW-1185">Reference proteome</keyword>
<protein>
    <recommendedName>
        <fullName evidence="4">HCP-like protein</fullName>
    </recommendedName>
</protein>
<proteinExistence type="predicted"/>
<feature type="compositionally biased region" description="Polar residues" evidence="1">
    <location>
        <begin position="294"/>
        <end position="324"/>
    </location>
</feature>
<dbReference type="OrthoDB" id="2384430at2759"/>
<dbReference type="InterPro" id="IPR052945">
    <property type="entry name" value="Mitotic_Regulator"/>
</dbReference>
<reference evidence="3" key="1">
    <citation type="submission" date="2020-01" db="EMBL/GenBank/DDBJ databases">
        <authorList>
            <consortium name="DOE Joint Genome Institute"/>
            <person name="Haridas S."/>
            <person name="Albert R."/>
            <person name="Binder M."/>
            <person name="Bloem J."/>
            <person name="Labutti K."/>
            <person name="Salamov A."/>
            <person name="Andreopoulos B."/>
            <person name="Baker S.E."/>
            <person name="Barry K."/>
            <person name="Bills G."/>
            <person name="Bluhm B.H."/>
            <person name="Cannon C."/>
            <person name="Castanera R."/>
            <person name="Culley D.E."/>
            <person name="Daum C."/>
            <person name="Ezra D."/>
            <person name="Gonzalez J.B."/>
            <person name="Henrissat B."/>
            <person name="Kuo A."/>
            <person name="Liang C."/>
            <person name="Lipzen A."/>
            <person name="Lutzoni F."/>
            <person name="Magnuson J."/>
            <person name="Mondo S."/>
            <person name="Nolan M."/>
            <person name="Ohm R."/>
            <person name="Pangilinan J."/>
            <person name="Park H.-J."/>
            <person name="Ramirez L."/>
            <person name="Alfaro M."/>
            <person name="Sun H."/>
            <person name="Tritt A."/>
            <person name="Yoshinaga Y."/>
            <person name="Zwiers L.-H."/>
            <person name="Turgeon B.G."/>
            <person name="Goodwin S.B."/>
            <person name="Spatafora J.W."/>
            <person name="Crous P.W."/>
            <person name="Grigoriev I.V."/>
        </authorList>
    </citation>
    <scope>NUCLEOTIDE SEQUENCE</scope>
    <source>
        <strain evidence="3">CBS 342.82</strain>
    </source>
</reference>
<evidence type="ECO:0000256" key="1">
    <source>
        <dbReference type="SAM" id="MobiDB-lite"/>
    </source>
</evidence>
<reference evidence="3" key="3">
    <citation type="submission" date="2025-08" db="UniProtKB">
        <authorList>
            <consortium name="RefSeq"/>
        </authorList>
    </citation>
    <scope>IDENTIFICATION</scope>
    <source>
        <strain evidence="3">CBS 342.82</strain>
    </source>
</reference>
<dbReference type="PANTHER" id="PTHR43628:SF11">
    <property type="entry name" value="PROTEIN DSF2"/>
    <property type="match status" value="1"/>
</dbReference>
<feature type="compositionally biased region" description="Basic residues" evidence="1">
    <location>
        <begin position="1009"/>
        <end position="1020"/>
    </location>
</feature>
<feature type="region of interest" description="Disordered" evidence="1">
    <location>
        <begin position="87"/>
        <end position="439"/>
    </location>
</feature>
<evidence type="ECO:0008006" key="4">
    <source>
        <dbReference type="Google" id="ProtNLM"/>
    </source>
</evidence>
<organism evidence="3">
    <name type="scientific">Dissoconium aciculare CBS 342.82</name>
    <dbReference type="NCBI Taxonomy" id="1314786"/>
    <lineage>
        <taxon>Eukaryota</taxon>
        <taxon>Fungi</taxon>
        <taxon>Dikarya</taxon>
        <taxon>Ascomycota</taxon>
        <taxon>Pezizomycotina</taxon>
        <taxon>Dothideomycetes</taxon>
        <taxon>Dothideomycetidae</taxon>
        <taxon>Mycosphaerellales</taxon>
        <taxon>Dissoconiaceae</taxon>
        <taxon>Dissoconium</taxon>
    </lineage>
</organism>
<dbReference type="SUPFAM" id="SSF81901">
    <property type="entry name" value="HCP-like"/>
    <property type="match status" value="1"/>
</dbReference>
<feature type="region of interest" description="Disordered" evidence="1">
    <location>
        <begin position="510"/>
        <end position="686"/>
    </location>
</feature>
<dbReference type="GeneID" id="54365773"/>
<dbReference type="AlphaFoldDB" id="A0A6J3LUR2"/>
<reference evidence="3" key="2">
    <citation type="submission" date="2020-04" db="EMBL/GenBank/DDBJ databases">
        <authorList>
            <consortium name="NCBI Genome Project"/>
        </authorList>
    </citation>
    <scope>NUCLEOTIDE SEQUENCE</scope>
    <source>
        <strain evidence="3">CBS 342.82</strain>
    </source>
</reference>
<name>A0A6J3LUR2_9PEZI</name>
<feature type="compositionally biased region" description="Polar residues" evidence="1">
    <location>
        <begin position="402"/>
        <end position="418"/>
    </location>
</feature>
<dbReference type="GO" id="GO:0010972">
    <property type="term" value="P:negative regulation of G2/M transition of mitotic cell cycle"/>
    <property type="evidence" value="ECO:0007669"/>
    <property type="project" value="TreeGrafter"/>
</dbReference>
<feature type="compositionally biased region" description="Low complexity" evidence="1">
    <location>
        <begin position="976"/>
        <end position="1008"/>
    </location>
</feature>
<feature type="compositionally biased region" description="Polar residues" evidence="1">
    <location>
        <begin position="340"/>
        <end position="354"/>
    </location>
</feature>
<dbReference type="RefSeq" id="XP_033456557.1">
    <property type="nucleotide sequence ID" value="XM_033607974.1"/>
</dbReference>
<feature type="compositionally biased region" description="Pro residues" evidence="1">
    <location>
        <begin position="1045"/>
        <end position="1055"/>
    </location>
</feature>
<feature type="compositionally biased region" description="Low complexity" evidence="1">
    <location>
        <begin position="644"/>
        <end position="655"/>
    </location>
</feature>
<accession>A0A6J3LUR2</accession>
<feature type="compositionally biased region" description="Low complexity" evidence="1">
    <location>
        <begin position="919"/>
        <end position="930"/>
    </location>
</feature>
<feature type="compositionally biased region" description="Low complexity" evidence="1">
    <location>
        <begin position="1023"/>
        <end position="1033"/>
    </location>
</feature>
<feature type="compositionally biased region" description="Low complexity" evidence="1">
    <location>
        <begin position="1073"/>
        <end position="1083"/>
    </location>
</feature>
<feature type="region of interest" description="Disordered" evidence="1">
    <location>
        <begin position="889"/>
        <end position="1114"/>
    </location>
</feature>
<feature type="region of interest" description="Disordered" evidence="1">
    <location>
        <begin position="1"/>
        <end position="44"/>
    </location>
</feature>
<dbReference type="Gene3D" id="1.25.40.10">
    <property type="entry name" value="Tetratricopeptide repeat domain"/>
    <property type="match status" value="1"/>
</dbReference>
<feature type="compositionally biased region" description="Polar residues" evidence="1">
    <location>
        <begin position="219"/>
        <end position="241"/>
    </location>
</feature>
<gene>
    <name evidence="3" type="ORF">K489DRAFT_412833</name>
</gene>
<evidence type="ECO:0000313" key="2">
    <source>
        <dbReference type="Proteomes" id="UP000504637"/>
    </source>
</evidence>
<feature type="compositionally biased region" description="Polar residues" evidence="1">
    <location>
        <begin position="1059"/>
        <end position="1072"/>
    </location>
</feature>
<evidence type="ECO:0000313" key="3">
    <source>
        <dbReference type="RefSeq" id="XP_033456557.1"/>
    </source>
</evidence>
<dbReference type="Pfam" id="PF08238">
    <property type="entry name" value="Sel1"/>
    <property type="match status" value="3"/>
</dbReference>
<feature type="compositionally biased region" description="Polar residues" evidence="1">
    <location>
        <begin position="600"/>
        <end position="638"/>
    </location>
</feature>
<dbReference type="SMART" id="SM00671">
    <property type="entry name" value="SEL1"/>
    <property type="match status" value="3"/>
</dbReference>
<sequence length="1154" mass="122811">MARRTNESDLNNDSGSDPFEPPRLNFRAGMPSPRTGDIPPMLSPLDAFAMHSHMLAQRMEEDRKSGRRVSRLPHDVVAKEMSNRPGYFRAFSNSSEDYDQHRVPDVPEDDEGSSPILSGIQTHEQPKEDKRPKSQYPVYGVTRPVSDSYPEIPEGLPASLPFFPPDARARPSEAPRPAEPHDYFDLGTTRATSPEQVESKSNANVTSSTAPSLAGSIDTIASSSKPPRTLTNDSVNSQRSFHTAERGPGLAPPHSSQTPSPRFGPPRSARSFQSIRSIPADSGDEDGGAGRGPQSISNSPQPAVVTESSASLRKFSNSSNMSRPQSPPFSPWVHAPHRSPSMNSEYSIGGSSVQLPPRFAANFSRPMSSSGGRGSIDLRPSMESRPSAEKVPSTDLPFRQLSRLTDTTSLYSGDSQLDSPDIETQYASMDGPTPGPNFSVAAAQGNATDQENSPAFAPLGGSLGDLPETSERPATYVYAKYSLPRGRPMERTSDGGIRASWIQRQFDWDKPEAPTSNKAMENSKSHVEPPRPVFEPVRAPSPMLDQRGRSQKDMGATTSAIRSRSAGPRTMKNAAPVTPHPFPPPRDLAGPLSPNRPKTAASSSPAKDTPITQFSTPASINQPYLPSPSIANRSASPQTHHRATSSSATVSTTSTIRAPAGASSNTLANKDEAPRSSLSGIPSKDLTPDQHLDIGIAAHSAGETTKSTYHLRLAANAGLPTAMLLYALACRHGWGMRAQPEEGVRWLRKAVEKTTAGLETGLIDSRMSALMDPSAAGTSATSAAAKSKSASSKTVQAQYALAMYELGVSSLRGWGCPKDKKLALRCFEIAGSWGDADALAEAGYCYAQGVGCKKDLKKAAGFYRRAEARGLPAVGNSWIYKPKYMDSTDSPSPSSGSAAGGGASNNNTKFRHSEQIIRPTTSTSSLSSASPYPPPPAFPFANGTSTRPTSSSTLKRPITSHGGSGGIFGHQTSRDSVSTTTTVFPSGITASSSEEASPAAPTTSGSGRARSRSIWGRRKEKNAAIAAAAAAAGAAGGEHGKEFTPQPPPPLPLSPSPSHSMLRSATPNSFTNSDSLGLDSLDSMNPRTVDNAKKSANLQQQQQQQKRCLDGSPIAPVHTKTYKMHHRRIFLMTSHFEDEAKDDCAAFEAIQAIL</sequence>